<accession>A0A3M5TSS9</accession>
<feature type="region of interest" description="Disordered" evidence="1">
    <location>
        <begin position="27"/>
        <end position="50"/>
    </location>
</feature>
<gene>
    <name evidence="2" type="ORF">ALQ36_01921</name>
</gene>
<dbReference type="InterPro" id="IPR027417">
    <property type="entry name" value="P-loop_NTPase"/>
</dbReference>
<feature type="compositionally biased region" description="Low complexity" evidence="1">
    <location>
        <begin position="39"/>
        <end position="50"/>
    </location>
</feature>
<evidence type="ECO:0000313" key="3">
    <source>
        <dbReference type="Proteomes" id="UP000281350"/>
    </source>
</evidence>
<protein>
    <recommendedName>
        <fullName evidence="4">AAA+ ATPase domain-containing protein</fullName>
    </recommendedName>
</protein>
<evidence type="ECO:0008006" key="4">
    <source>
        <dbReference type="Google" id="ProtNLM"/>
    </source>
</evidence>
<comment type="caution">
    <text evidence="2">The sequence shown here is derived from an EMBL/GenBank/DDBJ whole genome shotgun (WGS) entry which is preliminary data.</text>
</comment>
<proteinExistence type="predicted"/>
<evidence type="ECO:0000256" key="1">
    <source>
        <dbReference type="SAM" id="MobiDB-lite"/>
    </source>
</evidence>
<dbReference type="SUPFAM" id="SSF52540">
    <property type="entry name" value="P-loop containing nucleoside triphosphate hydrolases"/>
    <property type="match status" value="1"/>
</dbReference>
<reference evidence="2 3" key="1">
    <citation type="submission" date="2018-08" db="EMBL/GenBank/DDBJ databases">
        <title>Recombination of ecologically and evolutionarily significant loci maintains genetic cohesion in the Pseudomonas syringae species complex.</title>
        <authorList>
            <person name="Dillon M."/>
            <person name="Thakur S."/>
            <person name="Almeida R.N.D."/>
            <person name="Weir B.S."/>
            <person name="Guttman D.S."/>
        </authorList>
    </citation>
    <scope>NUCLEOTIDE SEQUENCE [LARGE SCALE GENOMIC DNA]</scope>
    <source>
        <strain evidence="2 3">ICMP 2732</strain>
    </source>
</reference>
<sequence>MIACFLDSMRDFGLITKVNYRVNRDMASRKEGGRPSVKSAEAANGAAAPASPELTAGAGFTFEDGIAAVYATALLAETTAPGVPGRIVRHLAVQQGSSGHPLDDVIVWAEGQDGTRMSLSLQVKRKLVVSASASNTDFKETIQRAHLTLHTDAFRVGIDRVGAVIGEMADASKRDFETLCEWARGDSDPHRFIKKLRAKGVAGNKATYFDIVKVLIAAADPDSDHDVAAHQLLAHFVLMRMEMLHEGSTTEAQAVISLANCLHPTEQPRADDLWRRLLSLVRVAEGVAASFDRKTLVSRLNGTFHLNGAPSLRADIRRIAEESSRARLEVLDTIAGLAISRDTYVEASLDAMQQSKVVLITGLPGTGKSVVLSSLIDRRLTAGPVLFLKADRLAGASWAQYATSIGLSNATLESLMVEIEATGTPVVYIDGIDRLEVDGRRVVLDVMNTIVASPLLQNWRAIATLRDIGMEPVRTWLPALLVQGGVQVVEVSEFNDIEARTLADSVPAMEPLLFGAPQIKAVVRRPFFTSILVRHVGISHQTMNSEIQLATAWWLAGGYGAESAQAARRQRALLQLAQNGAFQLGKKISSVDVDPDALADLMADGIVRPVRAGLTVKFVHDIYFEWAFLQLLVSQDDRWIDVIRNVGEPPVLGRVIELLSQAELSEGEEWHKHLDILEHTTTIRTQWLRAWLLGPFGLPNFAKYESAYNSAVLQGSTALVGRLAVWFQADKTRPNPLPLNVELFPDLDPLKRWVWSDLMALPSDFSAWRRFCFWLVRHADKLAVSLRPEITSVFEVWQNACAGFQNPVTQAILTQVGSWLESIETVTHSENISFNKGVWDELGYGKIEELESRLRLLVLRAGTAYPALVSAYVDKWAERENLPTNVVSEVFLHAPTLSRVCPDSLVTFALQALQNPLPDAVLEANRNSKSRRLVEQDFGYHDWENLCTDQSHGFFPAAPTREPFHSLFISAPEQARTLVRKLTNHAAEAWRQLHVHSYLRTGTPIPLSLHFPWGECSFQGDGRHYLWGRGVGGPKPIASGLMALEAWAIGQLANGTEPDIVLRDVLEGHTSIAALGIGVAIILESQLLSASSLPLLSNQRLWTWDINRCASETSSALANRIGFEHPDKSHFDAVEVANNRPSRRTDIRWLSSAFVAQRGTLATELAAALQDFPASLPFDYEEERADKALVNKLVRNAEIWAEVGKVENYRFEVAEHGTQVSIQMDNPRVQASDVQEISRKHQEMFEHLRILQWVDTTFEQGAIDVSIGLQEVIAYAKSLDTPDLFVAGHSHISPEYRRQGIVAGVAAIVLTHRSDNEDADWAVDVCDRGVMTPECPEFFVRSSHLMHHPVLYITRGLVALLDESPLGKDAHSLLVRLSAHPYEQICIEAIGGMLRSWNRLPDVAWSALDLAVSLAMTEHHPFAMPQEEKEKLSRARISLLLAKALDCVNSSEREPKELPKIPPAWVPVADEAPLKRTVRGRAVIAEWDYPSVQPDTEWLGKILNYIPLEAVLSDLQRKPLFLAWCDDLVLWTIERVYPSWAIKEGRTDWDEKASDLYVWRRCLFGFLGKLSLFISTEESSKRFVEPAAASSDKVFTSLMVSYQGSLISSLLDEAELSDVPLRLLRLIVSRMIACESFRYSGRYGSLSDSDLSTMVREVFFVEIEKAGGAARFANGNWRELPAVFDVSAPLLNAHGSVAVVADAFVTQCERAFEHYPLDRFAAQLDIVLTHADGVPTGWQDRNLPARIANLIQRFSEKVSPLPCETAQVLLRGLDALVDMGNRRAAAVQVTEAFKTVRIT</sequence>
<organism evidence="2 3">
    <name type="scientific">Pseudomonas syringae pv. primulae</name>
    <dbReference type="NCBI Taxonomy" id="251707"/>
    <lineage>
        <taxon>Bacteria</taxon>
        <taxon>Pseudomonadati</taxon>
        <taxon>Pseudomonadota</taxon>
        <taxon>Gammaproteobacteria</taxon>
        <taxon>Pseudomonadales</taxon>
        <taxon>Pseudomonadaceae</taxon>
        <taxon>Pseudomonas</taxon>
    </lineage>
</organism>
<dbReference type="EMBL" id="RBPY01000185">
    <property type="protein sequence ID" value="RMO68834.1"/>
    <property type="molecule type" value="Genomic_DNA"/>
</dbReference>
<name>A0A3M5TSS9_9PSED</name>
<dbReference type="Proteomes" id="UP000281350">
    <property type="component" value="Unassembled WGS sequence"/>
</dbReference>
<evidence type="ECO:0000313" key="2">
    <source>
        <dbReference type="EMBL" id="RMO68834.1"/>
    </source>
</evidence>